<dbReference type="GO" id="GO:0046452">
    <property type="term" value="P:dihydrofolate metabolic process"/>
    <property type="evidence" value="ECO:0007669"/>
    <property type="project" value="TreeGrafter"/>
</dbReference>
<reference evidence="11 13" key="2">
    <citation type="submission" date="2016-10" db="EMBL/GenBank/DDBJ databases">
        <authorList>
            <person name="de Groot N.N."/>
        </authorList>
    </citation>
    <scope>NUCLEOTIDE SEQUENCE [LARGE SCALE GENOMIC DNA]</scope>
    <source>
        <strain evidence="11 13">DSM 2895</strain>
    </source>
</reference>
<evidence type="ECO:0000256" key="7">
    <source>
        <dbReference type="ARBA" id="ARBA00025067"/>
    </source>
</evidence>
<dbReference type="Proteomes" id="UP000037269">
    <property type="component" value="Unassembled WGS sequence"/>
</dbReference>
<evidence type="ECO:0000313" key="10">
    <source>
        <dbReference type="EMBL" id="KON96332.1"/>
    </source>
</evidence>
<keyword evidence="12" id="KW-1185">Reference proteome</keyword>
<evidence type="ECO:0000256" key="2">
    <source>
        <dbReference type="ARBA" id="ARBA00009539"/>
    </source>
</evidence>
<comment type="pathway">
    <text evidence="1 8">Cofactor biosynthesis; tetrahydrofolate biosynthesis; 5,6,7,8-tetrahydrofolate from 7,8-dihydrofolate: step 1/1.</text>
</comment>
<comment type="catalytic activity">
    <reaction evidence="8">
        <text>(6S)-5,6,7,8-tetrahydrofolate + NADP(+) = 7,8-dihydrofolate + NADPH + H(+)</text>
        <dbReference type="Rhea" id="RHEA:15009"/>
        <dbReference type="ChEBI" id="CHEBI:15378"/>
        <dbReference type="ChEBI" id="CHEBI:57451"/>
        <dbReference type="ChEBI" id="CHEBI:57453"/>
        <dbReference type="ChEBI" id="CHEBI:57783"/>
        <dbReference type="ChEBI" id="CHEBI:58349"/>
        <dbReference type="EC" id="1.5.1.3"/>
    </reaction>
</comment>
<dbReference type="PROSITE" id="PS51330">
    <property type="entry name" value="DHFR_2"/>
    <property type="match status" value="1"/>
</dbReference>
<dbReference type="PIRSF" id="PIRSF000194">
    <property type="entry name" value="DHFR"/>
    <property type="match status" value="1"/>
</dbReference>
<sequence length="169" mass="19761">MLSMIVAMDVKRGIGKENKLLWHISEDLQYFKKLTSDRTVIMGRKTFESIGKPLPRRTNVILTRDVSYKAEGCLVYHSVDDVLSQYIKKEKEEVFIIGGEEIYRLFLPYADRLYITQVDGNFHADTFFPAVSSDEWELTSRQKGTQDTPCTYYFEIYDRKASESPRVHR</sequence>
<dbReference type="STRING" id="47500.AF333_13450"/>
<proteinExistence type="inferred from homology"/>
<dbReference type="PANTHER" id="PTHR48069">
    <property type="entry name" value="DIHYDROFOLATE REDUCTASE"/>
    <property type="match status" value="1"/>
</dbReference>
<organism evidence="10 12">
    <name type="scientific">Aneurinibacillus migulanus</name>
    <name type="common">Bacillus migulanus</name>
    <dbReference type="NCBI Taxonomy" id="47500"/>
    <lineage>
        <taxon>Bacteria</taxon>
        <taxon>Bacillati</taxon>
        <taxon>Bacillota</taxon>
        <taxon>Bacilli</taxon>
        <taxon>Bacillales</taxon>
        <taxon>Paenibacillaceae</taxon>
        <taxon>Aneurinibacillus group</taxon>
        <taxon>Aneurinibacillus</taxon>
    </lineage>
</organism>
<comment type="similarity">
    <text evidence="2 8">Belongs to the dihydrofolate reductase family.</text>
</comment>
<dbReference type="InterPro" id="IPR012259">
    <property type="entry name" value="DHFR"/>
</dbReference>
<dbReference type="PANTHER" id="PTHR48069:SF3">
    <property type="entry name" value="DIHYDROFOLATE REDUCTASE"/>
    <property type="match status" value="1"/>
</dbReference>
<dbReference type="EMBL" id="LGUG01000004">
    <property type="protein sequence ID" value="KON96332.1"/>
    <property type="molecule type" value="Genomic_DNA"/>
</dbReference>
<dbReference type="InterPro" id="IPR001796">
    <property type="entry name" value="DHFR_dom"/>
</dbReference>
<dbReference type="Pfam" id="PF00186">
    <property type="entry name" value="DHFR_1"/>
    <property type="match status" value="1"/>
</dbReference>
<dbReference type="PRINTS" id="PR00070">
    <property type="entry name" value="DHFR"/>
</dbReference>
<comment type="function">
    <text evidence="7 8">Key enzyme in folate metabolism. Catalyzes an essential reaction for de novo glycine and purine synthesis, and for DNA precursor synthesis.</text>
</comment>
<evidence type="ECO:0000313" key="11">
    <source>
        <dbReference type="EMBL" id="SDI24401.1"/>
    </source>
</evidence>
<gene>
    <name evidence="10" type="ORF">AF333_13450</name>
    <name evidence="11" type="ORF">SAMN04487909_102250</name>
</gene>
<dbReference type="Proteomes" id="UP000182836">
    <property type="component" value="Unassembled WGS sequence"/>
</dbReference>
<dbReference type="Gene3D" id="3.40.430.10">
    <property type="entry name" value="Dihydrofolate Reductase, subunit A"/>
    <property type="match status" value="1"/>
</dbReference>
<dbReference type="GO" id="GO:0005829">
    <property type="term" value="C:cytosol"/>
    <property type="evidence" value="ECO:0007669"/>
    <property type="project" value="TreeGrafter"/>
</dbReference>
<dbReference type="GeneID" id="42306178"/>
<reference evidence="10 12" key="1">
    <citation type="submission" date="2015-07" db="EMBL/GenBank/DDBJ databases">
        <title>Fjat-14205 dsm 2895.</title>
        <authorList>
            <person name="Liu B."/>
            <person name="Wang J."/>
            <person name="Zhu Y."/>
            <person name="Liu G."/>
            <person name="Chen Q."/>
            <person name="Chen Z."/>
            <person name="Lan J."/>
            <person name="Che J."/>
            <person name="Ge C."/>
            <person name="Shi H."/>
            <person name="Pan Z."/>
            <person name="Liu X."/>
        </authorList>
    </citation>
    <scope>NUCLEOTIDE SEQUENCE [LARGE SCALE GENOMIC DNA]</scope>
    <source>
        <strain evidence="10 12">DSM 2895</strain>
    </source>
</reference>
<evidence type="ECO:0000256" key="6">
    <source>
        <dbReference type="ARBA" id="ARBA00023002"/>
    </source>
</evidence>
<evidence type="ECO:0000313" key="13">
    <source>
        <dbReference type="Proteomes" id="UP000182836"/>
    </source>
</evidence>
<dbReference type="UniPathway" id="UPA00077">
    <property type="reaction ID" value="UER00158"/>
</dbReference>
<dbReference type="EMBL" id="FNED01000002">
    <property type="protein sequence ID" value="SDI24401.1"/>
    <property type="molecule type" value="Genomic_DNA"/>
</dbReference>
<accession>A0A0D1XWT0</accession>
<evidence type="ECO:0000259" key="9">
    <source>
        <dbReference type="PROSITE" id="PS51330"/>
    </source>
</evidence>
<dbReference type="GO" id="GO:0046655">
    <property type="term" value="P:folic acid metabolic process"/>
    <property type="evidence" value="ECO:0007669"/>
    <property type="project" value="TreeGrafter"/>
</dbReference>
<evidence type="ECO:0000256" key="4">
    <source>
        <dbReference type="ARBA" id="ARBA00022563"/>
    </source>
</evidence>
<keyword evidence="6 8" id="KW-0560">Oxidoreductase</keyword>
<evidence type="ECO:0000256" key="8">
    <source>
        <dbReference type="PIRNR" id="PIRNR000194"/>
    </source>
</evidence>
<dbReference type="GO" id="GO:0004146">
    <property type="term" value="F:dihydrofolate reductase activity"/>
    <property type="evidence" value="ECO:0007669"/>
    <property type="project" value="UniProtKB-EC"/>
</dbReference>
<dbReference type="AlphaFoldDB" id="A0A0D1XWT0"/>
<feature type="domain" description="DHFR" evidence="9">
    <location>
        <begin position="1"/>
        <end position="159"/>
    </location>
</feature>
<dbReference type="GO" id="GO:0046654">
    <property type="term" value="P:tetrahydrofolate biosynthetic process"/>
    <property type="evidence" value="ECO:0007669"/>
    <property type="project" value="UniProtKB-UniPathway"/>
</dbReference>
<dbReference type="CDD" id="cd00209">
    <property type="entry name" value="DHFR"/>
    <property type="match status" value="1"/>
</dbReference>
<evidence type="ECO:0000256" key="3">
    <source>
        <dbReference type="ARBA" id="ARBA00012856"/>
    </source>
</evidence>
<dbReference type="OrthoDB" id="9804315at2"/>
<protein>
    <recommendedName>
        <fullName evidence="3 8">Dihydrofolate reductase</fullName>
        <ecNumber evidence="3 8">1.5.1.3</ecNumber>
    </recommendedName>
</protein>
<dbReference type="SUPFAM" id="SSF53597">
    <property type="entry name" value="Dihydrofolate reductase-like"/>
    <property type="match status" value="1"/>
</dbReference>
<evidence type="ECO:0000256" key="5">
    <source>
        <dbReference type="ARBA" id="ARBA00022857"/>
    </source>
</evidence>
<dbReference type="GO" id="GO:0006730">
    <property type="term" value="P:one-carbon metabolic process"/>
    <property type="evidence" value="ECO:0007669"/>
    <property type="project" value="UniProtKB-KW"/>
</dbReference>
<dbReference type="RefSeq" id="WP_043064017.1">
    <property type="nucleotide sequence ID" value="NZ_BJOA01000009.1"/>
</dbReference>
<name>A0A0D1XWT0_ANEMI</name>
<dbReference type="EC" id="1.5.1.3" evidence="3 8"/>
<keyword evidence="5 8" id="KW-0521">NADP</keyword>
<evidence type="ECO:0000256" key="1">
    <source>
        <dbReference type="ARBA" id="ARBA00004903"/>
    </source>
</evidence>
<evidence type="ECO:0000313" key="12">
    <source>
        <dbReference type="Proteomes" id="UP000037269"/>
    </source>
</evidence>
<dbReference type="PATRIC" id="fig|47500.8.peg.1457"/>
<dbReference type="InterPro" id="IPR024072">
    <property type="entry name" value="DHFR-like_dom_sf"/>
</dbReference>
<dbReference type="GO" id="GO:0070401">
    <property type="term" value="F:NADP+ binding"/>
    <property type="evidence" value="ECO:0007669"/>
    <property type="project" value="UniProtKB-ARBA"/>
</dbReference>
<dbReference type="FunFam" id="3.40.430.10:FF:000001">
    <property type="entry name" value="Dihydrofolate reductase"/>
    <property type="match status" value="1"/>
</dbReference>
<keyword evidence="4 8" id="KW-0554">One-carbon metabolism</keyword>